<dbReference type="Gene3D" id="3.30.70.330">
    <property type="match status" value="1"/>
</dbReference>
<dbReference type="InterPro" id="IPR000504">
    <property type="entry name" value="RRM_dom"/>
</dbReference>
<evidence type="ECO:0000259" key="2">
    <source>
        <dbReference type="Pfam" id="PF00076"/>
    </source>
</evidence>
<comment type="caution">
    <text evidence="3">The sequence shown here is derived from an EMBL/GenBank/DDBJ whole genome shotgun (WGS) entry which is preliminary data.</text>
</comment>
<dbReference type="EMBL" id="JAHRIO010030467">
    <property type="protein sequence ID" value="MEQ2167906.1"/>
    <property type="molecule type" value="Genomic_DNA"/>
</dbReference>
<dbReference type="Proteomes" id="UP001476798">
    <property type="component" value="Unassembled WGS sequence"/>
</dbReference>
<gene>
    <name evidence="3" type="ORF">GOODEAATRI_008872</name>
</gene>
<dbReference type="InterPro" id="IPR012677">
    <property type="entry name" value="Nucleotide-bd_a/b_plait_sf"/>
</dbReference>
<dbReference type="InterPro" id="IPR035979">
    <property type="entry name" value="RBD_domain_sf"/>
</dbReference>
<evidence type="ECO:0000256" key="1">
    <source>
        <dbReference type="ARBA" id="ARBA00022884"/>
    </source>
</evidence>
<dbReference type="SUPFAM" id="SSF54928">
    <property type="entry name" value="RNA-binding domain, RBD"/>
    <property type="match status" value="1"/>
</dbReference>
<evidence type="ECO:0000313" key="4">
    <source>
        <dbReference type="Proteomes" id="UP001476798"/>
    </source>
</evidence>
<reference evidence="3 4" key="1">
    <citation type="submission" date="2021-06" db="EMBL/GenBank/DDBJ databases">
        <authorList>
            <person name="Palmer J.M."/>
        </authorList>
    </citation>
    <scope>NUCLEOTIDE SEQUENCE [LARGE SCALE GENOMIC DNA]</scope>
    <source>
        <strain evidence="3 4">GA_2019</strain>
        <tissue evidence="3">Muscle</tissue>
    </source>
</reference>
<keyword evidence="1" id="KW-0694">RNA-binding</keyword>
<proteinExistence type="predicted"/>
<organism evidence="3 4">
    <name type="scientific">Goodea atripinnis</name>
    <dbReference type="NCBI Taxonomy" id="208336"/>
    <lineage>
        <taxon>Eukaryota</taxon>
        <taxon>Metazoa</taxon>
        <taxon>Chordata</taxon>
        <taxon>Craniata</taxon>
        <taxon>Vertebrata</taxon>
        <taxon>Euteleostomi</taxon>
        <taxon>Actinopterygii</taxon>
        <taxon>Neopterygii</taxon>
        <taxon>Teleostei</taxon>
        <taxon>Neoteleostei</taxon>
        <taxon>Acanthomorphata</taxon>
        <taxon>Ovalentaria</taxon>
        <taxon>Atherinomorphae</taxon>
        <taxon>Cyprinodontiformes</taxon>
        <taxon>Goodeidae</taxon>
        <taxon>Goodea</taxon>
    </lineage>
</organism>
<accession>A0ABV0NA23</accession>
<evidence type="ECO:0000313" key="3">
    <source>
        <dbReference type="EMBL" id="MEQ2167906.1"/>
    </source>
</evidence>
<dbReference type="PANTHER" id="PTHR21245">
    <property type="entry name" value="HETEROGENEOUS NUCLEAR RIBONUCLEOPROTEIN"/>
    <property type="match status" value="1"/>
</dbReference>
<sequence>MRCLNSNQFTSSQPQKQFSSKNLQIWFCLQEPGSPISLRLSASRVAELLTGLLLERLSSAASFQGATRIQPECRSCLFLPFLPDVTDGVVDVIVYPGTVDKSRNRGFAFVEYESHKAAAMARRTLIPGKMLQSVPVCVQQREAELCKNRMLKKVSHGVESV</sequence>
<dbReference type="Pfam" id="PF00076">
    <property type="entry name" value="RRM_1"/>
    <property type="match status" value="1"/>
</dbReference>
<feature type="domain" description="RRM" evidence="2">
    <location>
        <begin position="97"/>
        <end position="125"/>
    </location>
</feature>
<name>A0ABV0NA23_9TELE</name>
<keyword evidence="4" id="KW-1185">Reference proteome</keyword>
<protein>
    <recommendedName>
        <fullName evidence="2">RRM domain-containing protein</fullName>
    </recommendedName>
</protein>